<comment type="caution">
    <text evidence="3">The sequence shown here is derived from an EMBL/GenBank/DDBJ whole genome shotgun (WGS) entry which is preliminary data.</text>
</comment>
<proteinExistence type="predicted"/>
<evidence type="ECO:0000313" key="4">
    <source>
        <dbReference type="Proteomes" id="UP001595420"/>
    </source>
</evidence>
<evidence type="ECO:0000256" key="2">
    <source>
        <dbReference type="SAM" id="SignalP"/>
    </source>
</evidence>
<gene>
    <name evidence="3" type="ORF">ACFOD3_07180</name>
</gene>
<evidence type="ECO:0000313" key="3">
    <source>
        <dbReference type="EMBL" id="MFC2999668.1"/>
    </source>
</evidence>
<protein>
    <submittedName>
        <fullName evidence="3">Uncharacterized protein</fullName>
    </submittedName>
</protein>
<dbReference type="EMBL" id="JBHRSB010000002">
    <property type="protein sequence ID" value="MFC2999668.1"/>
    <property type="molecule type" value="Genomic_DNA"/>
</dbReference>
<feature type="region of interest" description="Disordered" evidence="1">
    <location>
        <begin position="20"/>
        <end position="105"/>
    </location>
</feature>
<keyword evidence="4" id="KW-1185">Reference proteome</keyword>
<keyword evidence="2" id="KW-0732">Signal</keyword>
<feature type="compositionally biased region" description="Low complexity" evidence="1">
    <location>
        <begin position="75"/>
        <end position="105"/>
    </location>
</feature>
<accession>A0ABV7BSX8</accession>
<name>A0ABV7BSX8_9PROT</name>
<feature type="compositionally biased region" description="Low complexity" evidence="1">
    <location>
        <begin position="53"/>
        <end position="68"/>
    </location>
</feature>
<evidence type="ECO:0000256" key="1">
    <source>
        <dbReference type="SAM" id="MobiDB-lite"/>
    </source>
</evidence>
<feature type="chain" id="PRO_5046398235" evidence="2">
    <location>
        <begin position="20"/>
        <end position="105"/>
    </location>
</feature>
<dbReference type="Proteomes" id="UP001595420">
    <property type="component" value="Unassembled WGS sequence"/>
</dbReference>
<dbReference type="RefSeq" id="WP_216835759.1">
    <property type="nucleotide sequence ID" value="NZ_JAFNJS010000002.1"/>
</dbReference>
<feature type="signal peptide" evidence="2">
    <location>
        <begin position="1"/>
        <end position="19"/>
    </location>
</feature>
<reference evidence="4" key="1">
    <citation type="journal article" date="2019" name="Int. J. Syst. Evol. Microbiol.">
        <title>The Global Catalogue of Microorganisms (GCM) 10K type strain sequencing project: providing services to taxonomists for standard genome sequencing and annotation.</title>
        <authorList>
            <consortium name="The Broad Institute Genomics Platform"/>
            <consortium name="The Broad Institute Genome Sequencing Center for Infectious Disease"/>
            <person name="Wu L."/>
            <person name="Ma J."/>
        </authorList>
    </citation>
    <scope>NUCLEOTIDE SEQUENCE [LARGE SCALE GENOMIC DNA]</scope>
    <source>
        <strain evidence="4">CGMCC 1.16855</strain>
    </source>
</reference>
<sequence length="105" mass="11568">MRAAIVLACLLALPGLARAQSAPITGPNSGAVHGQNWNMRQDLHSATPPGGPPQTRTQRLRRQAQQTEAQRRAARQQAQQRQRQQAQQRQARPPQTPQPATTTPR</sequence>
<organism evidence="3 4">
    <name type="scientific">Falsiroseomonas tokyonensis</name>
    <dbReference type="NCBI Taxonomy" id="430521"/>
    <lineage>
        <taxon>Bacteria</taxon>
        <taxon>Pseudomonadati</taxon>
        <taxon>Pseudomonadota</taxon>
        <taxon>Alphaproteobacteria</taxon>
        <taxon>Acetobacterales</taxon>
        <taxon>Roseomonadaceae</taxon>
        <taxon>Falsiroseomonas</taxon>
    </lineage>
</organism>